<proteinExistence type="predicted"/>
<evidence type="ECO:0000256" key="1">
    <source>
        <dbReference type="SAM" id="MobiDB-lite"/>
    </source>
</evidence>
<accession>A0AAW4YPV5</accession>
<keyword evidence="2" id="KW-1133">Transmembrane helix</keyword>
<evidence type="ECO:0000256" key="2">
    <source>
        <dbReference type="SAM" id="Phobius"/>
    </source>
</evidence>
<dbReference type="EMBL" id="JABFTS010000001">
    <property type="protein sequence ID" value="MCE8050428.1"/>
    <property type="molecule type" value="Genomic_DNA"/>
</dbReference>
<dbReference type="EMBL" id="JABFTQ010000007">
    <property type="protein sequence ID" value="MCE8047461.1"/>
    <property type="molecule type" value="Genomic_DNA"/>
</dbReference>
<dbReference type="RefSeq" id="WP_234238679.1">
    <property type="nucleotide sequence ID" value="NZ_JABFTQ010000007.1"/>
</dbReference>
<feature type="compositionally biased region" description="Polar residues" evidence="1">
    <location>
        <begin position="11"/>
        <end position="21"/>
    </location>
</feature>
<dbReference type="Proteomes" id="UP001320178">
    <property type="component" value="Unassembled WGS sequence"/>
</dbReference>
<keyword evidence="5" id="KW-1185">Reference proteome</keyword>
<name>A0AAW4YPV5_9GAMM</name>
<organism evidence="4 6">
    <name type="scientific">Billgrantia desiderata</name>
    <dbReference type="NCBI Taxonomy" id="52021"/>
    <lineage>
        <taxon>Bacteria</taxon>
        <taxon>Pseudomonadati</taxon>
        <taxon>Pseudomonadota</taxon>
        <taxon>Gammaproteobacteria</taxon>
        <taxon>Oceanospirillales</taxon>
        <taxon>Halomonadaceae</taxon>
        <taxon>Billgrantia</taxon>
    </lineage>
</organism>
<evidence type="ECO:0000313" key="6">
    <source>
        <dbReference type="Proteomes" id="UP001320178"/>
    </source>
</evidence>
<evidence type="ECO:0000313" key="3">
    <source>
        <dbReference type="EMBL" id="MCE8047461.1"/>
    </source>
</evidence>
<sequence>MSDTHSRGSSDGRASSEASVGNGSGQPGIDREEIRQQAAEVGDELRDAAQQQAESLLDRQKAAAVDQAERFTTVLHKMADEFERQEQPYFSGCVSELAKRSDAFTRNLRERDLTTLLEQTRDYGRQHPALFLGGAVAAGFMLSRFLRSSSQDDMRSH</sequence>
<feature type="compositionally biased region" description="Basic and acidic residues" evidence="1">
    <location>
        <begin position="1"/>
        <end position="10"/>
    </location>
</feature>
<keyword evidence="2" id="KW-0472">Membrane</keyword>
<dbReference type="AlphaFoldDB" id="A0AAW4YPV5"/>
<evidence type="ECO:0000313" key="5">
    <source>
        <dbReference type="Proteomes" id="UP001320154"/>
    </source>
</evidence>
<evidence type="ECO:0000313" key="4">
    <source>
        <dbReference type="EMBL" id="MCE8050428.1"/>
    </source>
</evidence>
<dbReference type="Proteomes" id="UP001320154">
    <property type="component" value="Unassembled WGS sequence"/>
</dbReference>
<feature type="region of interest" description="Disordered" evidence="1">
    <location>
        <begin position="1"/>
        <end position="54"/>
    </location>
</feature>
<protein>
    <submittedName>
        <fullName evidence="4">Uncharacterized protein</fullName>
    </submittedName>
</protein>
<reference evidence="4 5" key="2">
    <citation type="journal article" date="2021" name="Front. Microbiol.">
        <title>Aerobic Denitrification and Heterotrophic Sulfur Oxidation in the Genus Halomonas Revealed by Six Novel Species Characterizations and Genome-Based Analysis.</title>
        <authorList>
            <person name="Wang L."/>
            <person name="Shao Z."/>
        </authorList>
    </citation>
    <scope>NUCLEOTIDE SEQUENCE</scope>
    <source>
        <strain evidence="3 5">MCCC 1A05748</strain>
        <strain evidence="4">MCCC 1A05776</strain>
    </source>
</reference>
<keyword evidence="2" id="KW-0812">Transmembrane</keyword>
<comment type="caution">
    <text evidence="4">The sequence shown here is derived from an EMBL/GenBank/DDBJ whole genome shotgun (WGS) entry which is preliminary data.</text>
</comment>
<feature type="transmembrane region" description="Helical" evidence="2">
    <location>
        <begin position="129"/>
        <end position="146"/>
    </location>
</feature>
<reference evidence="4" key="1">
    <citation type="submission" date="2020-05" db="EMBL/GenBank/DDBJ databases">
        <authorList>
            <person name="Wang L."/>
            <person name="Shao Z."/>
        </authorList>
    </citation>
    <scope>NUCLEOTIDE SEQUENCE</scope>
    <source>
        <strain evidence="3">MCCC 1A05748</strain>
        <strain evidence="4">MCCC 1A05776</strain>
    </source>
</reference>
<gene>
    <name evidence="3" type="ORF">HOP60_12055</name>
    <name evidence="4" type="ORF">HOP61_03860</name>
</gene>